<sequence length="75" mass="8683">MGAYRGRDEESTRLINCEKMRYKFVEWIMTLLELCNQMLIIGTTHIGEFLGVSMTGPEDEEVNVLCRPSDVRREA</sequence>
<reference evidence="2" key="1">
    <citation type="submission" date="2024-04" db="EMBL/GenBank/DDBJ databases">
        <authorList>
            <person name="Shaw F."/>
            <person name="Minotto A."/>
        </authorList>
    </citation>
    <scope>NUCLEOTIDE SEQUENCE [LARGE SCALE GENOMIC DNA]</scope>
</reference>
<name>A0ABP1DHZ7_9APHY</name>
<evidence type="ECO:0000313" key="1">
    <source>
        <dbReference type="EMBL" id="CAL1706643.1"/>
    </source>
</evidence>
<protein>
    <submittedName>
        <fullName evidence="1">Uncharacterized protein</fullName>
    </submittedName>
</protein>
<keyword evidence="2" id="KW-1185">Reference proteome</keyword>
<proteinExistence type="predicted"/>
<dbReference type="Proteomes" id="UP001497453">
    <property type="component" value="Chromosome 4"/>
</dbReference>
<accession>A0ABP1DHZ7</accession>
<evidence type="ECO:0000313" key="2">
    <source>
        <dbReference type="Proteomes" id="UP001497453"/>
    </source>
</evidence>
<dbReference type="EMBL" id="OZ037947">
    <property type="protein sequence ID" value="CAL1706643.1"/>
    <property type="molecule type" value="Genomic_DNA"/>
</dbReference>
<organism evidence="1 2">
    <name type="scientific">Somion occarium</name>
    <dbReference type="NCBI Taxonomy" id="3059160"/>
    <lineage>
        <taxon>Eukaryota</taxon>
        <taxon>Fungi</taxon>
        <taxon>Dikarya</taxon>
        <taxon>Basidiomycota</taxon>
        <taxon>Agaricomycotina</taxon>
        <taxon>Agaricomycetes</taxon>
        <taxon>Polyporales</taxon>
        <taxon>Cerrenaceae</taxon>
        <taxon>Somion</taxon>
    </lineage>
</organism>
<gene>
    <name evidence="1" type="ORF">GFSPODELE1_LOCUS5972</name>
</gene>